<feature type="domain" description="AAA+ ATPase" evidence="4">
    <location>
        <begin position="589"/>
        <end position="748"/>
    </location>
</feature>
<dbReference type="InterPro" id="IPR011047">
    <property type="entry name" value="Quinoprotein_ADH-like_sf"/>
</dbReference>
<dbReference type="Gene3D" id="1.25.40.370">
    <property type="match status" value="1"/>
</dbReference>
<dbReference type="InterPro" id="IPR036322">
    <property type="entry name" value="WD40_repeat_dom_sf"/>
</dbReference>
<evidence type="ECO:0000256" key="2">
    <source>
        <dbReference type="ARBA" id="ARBA00022737"/>
    </source>
</evidence>
<dbReference type="Gene3D" id="2.130.10.10">
    <property type="entry name" value="YVTN repeat-like/Quinoprotein amine dehydrogenase"/>
    <property type="match status" value="1"/>
</dbReference>
<reference evidence="5 6" key="1">
    <citation type="submission" date="2024-01" db="EMBL/GenBank/DDBJ databases">
        <title>The genome of the rayed Mediterranean limpet Patella caerulea (Linnaeus, 1758).</title>
        <authorList>
            <person name="Anh-Thu Weber A."/>
            <person name="Halstead-Nussloch G."/>
        </authorList>
    </citation>
    <scope>NUCLEOTIDE SEQUENCE [LARGE SCALE GENOMIC DNA]</scope>
    <source>
        <strain evidence="5">AATW-2023a</strain>
        <tissue evidence="5">Whole specimen</tissue>
    </source>
</reference>
<gene>
    <name evidence="5" type="ORF">SNE40_001982</name>
</gene>
<dbReference type="SUPFAM" id="SSF52540">
    <property type="entry name" value="P-loop containing nucleoside triphosphate hydrolases"/>
    <property type="match status" value="1"/>
</dbReference>
<dbReference type="Pfam" id="PF05729">
    <property type="entry name" value="NACHT"/>
    <property type="match status" value="1"/>
</dbReference>
<dbReference type="InterPro" id="IPR057588">
    <property type="entry name" value="NWD1/2-like_WH"/>
</dbReference>
<name>A0AAN8KAZ3_PATCE</name>
<protein>
    <recommendedName>
        <fullName evidence="4">AAA+ ATPase domain-containing protein</fullName>
    </recommendedName>
</protein>
<feature type="region of interest" description="Disordered" evidence="3">
    <location>
        <begin position="1841"/>
        <end position="1874"/>
    </location>
</feature>
<dbReference type="SUPFAM" id="SSF50978">
    <property type="entry name" value="WD40 repeat-like"/>
    <property type="match status" value="1"/>
</dbReference>
<dbReference type="Gene3D" id="3.40.50.300">
    <property type="entry name" value="P-loop containing nucleotide triphosphate hydrolases"/>
    <property type="match status" value="1"/>
</dbReference>
<sequence length="1874" mass="212246">MGCGSSKSYNPHLRDHVSTEDGPSFRYTSTQDREDIPTTVHSAPSPNQKNITERQDALPKVVSDRAHNGHLVVAESTILPLQQKNKNTSPSEGLAAGNSFTNKDLNGAVDEDPSVGPAEDAEQVVDTAEELDDTVEDGCEFKTSQSDQNIESYGSNITNENTDIRNILDSLYGRAEVGVDSTADEIIPQKAVIVNHQRGQELTSGNISSVEKTVGFSDAEIKDKILHGNINVKCPPVAKIVRIFTSSTFTDTKHERDAWMSRCYPKLQTFCEERGYDFQVVDMRWGIRQEMEILHKTTDICLNEIKLCNEISTGPSFVTLYAQKYGWCPYPTEISETDYKTITNGLPDDDKQLIDKWYKYDENRIPAHYVILPVTTIYPDYTSTNKDDKERAKNSFKQDSSDFTRIIARQAASKMSTEEQRKYITSVTEKEIEAGILDRGREEVQKTCVWFYRTITDIHEQDPKTTPKYSDVAADDKLSKKLFIELKEKKMKDKLPDQNIINFDVSWKEATNTKIIEHENYISKFCESFVAKLSDMIDNGIKEREERELDFLLKDISRHIIHCQNLCRNFSDRKENHLKIICDHIQNVNQHPLLIHGETGCGKSSLVAKVVQQCWELDNPPAVIIRFGGLTPDSMTVKSTLIRIYLQISRIINDDAVDELAMLKETDYSAICQRLSDMLARTLKEIVIIIDSLDRLSPPEEASNRAWIPDQLSKYVTVIITANSPAGFDKADKLEMIKFTQEEAENILLHLLKQENRKLTDIQKKIVGQVLEKFHSPLMVRLLYDVVVKWTSEDLNDVNQVKEESLTNTADPSASVITQLVRHGDEGGAIRFRIRAIFESLEKIHGKELVEKTLGYLTIAKRGLTEKELIDLLSSHVDVLKQVENGFWVIPDKRVPISILLRLLRDLDVAIERRDFDDLSVLVLGQTEFREQATEVYNLQKEESCPLRNILLDKLKMYFNGSGKFTNDSIRKLCNLPWILTEYNPDDLKTLCLCNLEFLVAKIKHIGVESVISDIAEAVKKYGENKMADCMMIKVVLQISQNALSRDPHQLPVQVLGRITTTIKSKELENLLGECEDAGFTTISTKSKILSTVGQGLTCCLPVHGGCDIIDLHVTRDGTTAITCGIDKGKCLLQFWDVHEGRPINTLTLTASPVLKTLLTKDDRCILVMTKDSLTAYDTQRRILLSTYRFEDHPPPTDSSTELPIICLGGHAKQSVGKDAKQYVGLFWNDYCKLLKVRDGSLEDSDQRKMAPLQNYKSGLKSLTSGSRNYMAWTDETRRVLRVFNIGKLTAEISVEPYEVESHLIDAMCFTGDGSGIVISSKRDKDILILSPRDLKQIHFIKGHEGDSPQDFRFFSDKYLYFPSKRRVVLVDVQNQQRAWLDTHSCHLQVAGITVLQSSLSSENDGYDMSSSRVLTVGDDGNLRIWKYENLSKLLKDMGDIQNTDVGDKLPQIRSVKCLPGNGRYSVLHSVEIIQQNYVHYISVWDVIENKMVRKSQLKDWKITDIEVITTSGPEPELSAIIQHYKTKKIYRMDLTTMSIIKGDYSVAKAIDDEDDDDDDETEDVHLSSFSIMQLNRNIVGIYGDRNTLIAISIEDKTSERYVDRCSGYWVNKEETVLVAETSNKSMIKFFEIKKGKIDKVPTELSKERDLCRKMQETRSKGDDFNYSSRSVSDADFNLLSISEDGQFIIFLANDLKIVVYDRGKKKTVSPDLCRDGNKLIGVNHAVFITKDKILCSFDNGTFRVVSLLNDGETYEVKDDHFDKIKIDGNLSSPYYMTYGVAEKDQTLYIRDKHSNNLVASFTSDMKLLDPQLGLDGCSVVAGVQIPCCVTSLRIKPGKLQTSSSSQIDTDTDIWFNDDDEYSKSIPDPESDED</sequence>
<evidence type="ECO:0000313" key="6">
    <source>
        <dbReference type="Proteomes" id="UP001347796"/>
    </source>
</evidence>
<comment type="caution">
    <text evidence="5">The sequence shown here is derived from an EMBL/GenBank/DDBJ whole genome shotgun (WGS) entry which is preliminary data.</text>
</comment>
<dbReference type="EMBL" id="JAZGQO010000002">
    <property type="protein sequence ID" value="KAK6190035.1"/>
    <property type="molecule type" value="Genomic_DNA"/>
</dbReference>
<evidence type="ECO:0000313" key="5">
    <source>
        <dbReference type="EMBL" id="KAK6190035.1"/>
    </source>
</evidence>
<dbReference type="PANTHER" id="PTHR19871">
    <property type="entry name" value="BETA TRANSDUCIN-RELATED PROTEIN"/>
    <property type="match status" value="1"/>
</dbReference>
<feature type="compositionally biased region" description="Polar residues" evidence="3">
    <location>
        <begin position="39"/>
        <end position="50"/>
    </location>
</feature>
<dbReference type="Pfam" id="PF25469">
    <property type="entry name" value="WHD_NWD1"/>
    <property type="match status" value="1"/>
</dbReference>
<evidence type="ECO:0000256" key="3">
    <source>
        <dbReference type="SAM" id="MobiDB-lite"/>
    </source>
</evidence>
<feature type="compositionally biased region" description="Polar residues" evidence="3">
    <location>
        <begin position="82"/>
        <end position="91"/>
    </location>
</feature>
<keyword evidence="2" id="KW-0677">Repeat</keyword>
<feature type="region of interest" description="Disordered" evidence="3">
    <location>
        <begin position="1"/>
        <end position="57"/>
    </location>
</feature>
<dbReference type="PANTHER" id="PTHR19871:SF14">
    <property type="entry name" value="DUF4062 DOMAIN-CONTAINING PROTEIN"/>
    <property type="match status" value="1"/>
</dbReference>
<dbReference type="InterPro" id="IPR003593">
    <property type="entry name" value="AAA+_ATPase"/>
</dbReference>
<dbReference type="InterPro" id="IPR025139">
    <property type="entry name" value="DUF4062"/>
</dbReference>
<accession>A0AAN8KAZ3</accession>
<evidence type="ECO:0000259" key="4">
    <source>
        <dbReference type="SMART" id="SM00382"/>
    </source>
</evidence>
<keyword evidence="1" id="KW-0853">WD repeat</keyword>
<feature type="compositionally biased region" description="Acidic residues" evidence="3">
    <location>
        <begin position="1850"/>
        <end position="1861"/>
    </location>
</feature>
<dbReference type="SUPFAM" id="SSF50998">
    <property type="entry name" value="Quinoprotein alcohol dehydrogenase-like"/>
    <property type="match status" value="1"/>
</dbReference>
<dbReference type="InterPro" id="IPR007111">
    <property type="entry name" value="NACHT_NTPase"/>
</dbReference>
<organism evidence="5 6">
    <name type="scientific">Patella caerulea</name>
    <name type="common">Rayed Mediterranean limpet</name>
    <dbReference type="NCBI Taxonomy" id="87958"/>
    <lineage>
        <taxon>Eukaryota</taxon>
        <taxon>Metazoa</taxon>
        <taxon>Spiralia</taxon>
        <taxon>Lophotrochozoa</taxon>
        <taxon>Mollusca</taxon>
        <taxon>Gastropoda</taxon>
        <taxon>Patellogastropoda</taxon>
        <taxon>Patelloidea</taxon>
        <taxon>Patellidae</taxon>
        <taxon>Patella</taxon>
    </lineage>
</organism>
<dbReference type="InterPro" id="IPR052752">
    <property type="entry name" value="NACHT-WD_repeat"/>
</dbReference>
<evidence type="ECO:0000256" key="1">
    <source>
        <dbReference type="ARBA" id="ARBA00022574"/>
    </source>
</evidence>
<dbReference type="SMART" id="SM00382">
    <property type="entry name" value="AAA"/>
    <property type="match status" value="1"/>
</dbReference>
<keyword evidence="6" id="KW-1185">Reference proteome</keyword>
<dbReference type="InterPro" id="IPR027417">
    <property type="entry name" value="P-loop_NTPase"/>
</dbReference>
<dbReference type="InterPro" id="IPR015943">
    <property type="entry name" value="WD40/YVTN_repeat-like_dom_sf"/>
</dbReference>
<dbReference type="Proteomes" id="UP001347796">
    <property type="component" value="Unassembled WGS sequence"/>
</dbReference>
<feature type="region of interest" description="Disordered" evidence="3">
    <location>
        <begin position="82"/>
        <end position="104"/>
    </location>
</feature>
<dbReference type="Pfam" id="PF13271">
    <property type="entry name" value="DUF4062"/>
    <property type="match status" value="1"/>
</dbReference>
<proteinExistence type="predicted"/>